<feature type="region of interest" description="Disordered" evidence="1">
    <location>
        <begin position="1"/>
        <end position="32"/>
    </location>
</feature>
<sequence length="96" mass="10747">MGNCLALQQSHSKAEVEQVGGPGSREEQEEEEGVIRIKLVLSRQEVEEILKQGGISHGDMMSLLQREVSKNCSTEKRRSSDWKPALERIPEGQNLC</sequence>
<organism evidence="2 3">
    <name type="scientific">Zingiber officinale</name>
    <name type="common">Ginger</name>
    <name type="synonym">Amomum zingiber</name>
    <dbReference type="NCBI Taxonomy" id="94328"/>
    <lineage>
        <taxon>Eukaryota</taxon>
        <taxon>Viridiplantae</taxon>
        <taxon>Streptophyta</taxon>
        <taxon>Embryophyta</taxon>
        <taxon>Tracheophyta</taxon>
        <taxon>Spermatophyta</taxon>
        <taxon>Magnoliopsida</taxon>
        <taxon>Liliopsida</taxon>
        <taxon>Zingiberales</taxon>
        <taxon>Zingiberaceae</taxon>
        <taxon>Zingiber</taxon>
    </lineage>
</organism>
<protein>
    <submittedName>
        <fullName evidence="2">Uncharacterized protein</fullName>
    </submittedName>
</protein>
<proteinExistence type="predicted"/>
<feature type="compositionally biased region" description="Basic and acidic residues" evidence="1">
    <location>
        <begin position="70"/>
        <end position="90"/>
    </location>
</feature>
<name>A0A8J5FAY4_ZINOF</name>
<dbReference type="AlphaFoldDB" id="A0A8J5FAY4"/>
<feature type="compositionally biased region" description="Polar residues" evidence="1">
    <location>
        <begin position="1"/>
        <end position="11"/>
    </location>
</feature>
<gene>
    <name evidence="2" type="ORF">ZIOFF_060092</name>
</gene>
<comment type="caution">
    <text evidence="2">The sequence shown here is derived from an EMBL/GenBank/DDBJ whole genome shotgun (WGS) entry which is preliminary data.</text>
</comment>
<dbReference type="EMBL" id="JACMSC010000016">
    <property type="protein sequence ID" value="KAG6483445.1"/>
    <property type="molecule type" value="Genomic_DNA"/>
</dbReference>
<keyword evidence="3" id="KW-1185">Reference proteome</keyword>
<evidence type="ECO:0000313" key="3">
    <source>
        <dbReference type="Proteomes" id="UP000734854"/>
    </source>
</evidence>
<reference evidence="2 3" key="1">
    <citation type="submission" date="2020-08" db="EMBL/GenBank/DDBJ databases">
        <title>Plant Genome Project.</title>
        <authorList>
            <person name="Zhang R.-G."/>
        </authorList>
    </citation>
    <scope>NUCLEOTIDE SEQUENCE [LARGE SCALE GENOMIC DNA]</scope>
    <source>
        <tissue evidence="2">Rhizome</tissue>
    </source>
</reference>
<feature type="region of interest" description="Disordered" evidence="1">
    <location>
        <begin position="70"/>
        <end position="96"/>
    </location>
</feature>
<evidence type="ECO:0000256" key="1">
    <source>
        <dbReference type="SAM" id="MobiDB-lite"/>
    </source>
</evidence>
<dbReference type="Proteomes" id="UP000734854">
    <property type="component" value="Unassembled WGS sequence"/>
</dbReference>
<evidence type="ECO:0000313" key="2">
    <source>
        <dbReference type="EMBL" id="KAG6483445.1"/>
    </source>
</evidence>
<accession>A0A8J5FAY4</accession>